<dbReference type="InterPro" id="IPR049326">
    <property type="entry name" value="Rhodopsin_dom_fungi"/>
</dbReference>
<evidence type="ECO:0000256" key="2">
    <source>
        <dbReference type="ARBA" id="ARBA00022692"/>
    </source>
</evidence>
<gene>
    <name evidence="9" type="ORF">BS50DRAFT_529743</name>
</gene>
<comment type="subcellular location">
    <subcellularLocation>
        <location evidence="1">Membrane</location>
        <topology evidence="1">Multi-pass membrane protein</topology>
    </subcellularLocation>
</comment>
<accession>A0A2T2NEJ6</accession>
<evidence type="ECO:0000313" key="9">
    <source>
        <dbReference type="EMBL" id="PSN63790.1"/>
    </source>
</evidence>
<feature type="region of interest" description="Disordered" evidence="6">
    <location>
        <begin position="291"/>
        <end position="318"/>
    </location>
</feature>
<comment type="similarity">
    <text evidence="5">Belongs to the SAT4 family.</text>
</comment>
<dbReference type="EMBL" id="KZ678139">
    <property type="protein sequence ID" value="PSN63790.1"/>
    <property type="molecule type" value="Genomic_DNA"/>
</dbReference>
<protein>
    <recommendedName>
        <fullName evidence="8">Rhodopsin domain-containing protein</fullName>
    </recommendedName>
</protein>
<evidence type="ECO:0000259" key="8">
    <source>
        <dbReference type="Pfam" id="PF20684"/>
    </source>
</evidence>
<dbReference type="AlphaFoldDB" id="A0A2T2NEJ6"/>
<feature type="transmembrane region" description="Helical" evidence="7">
    <location>
        <begin position="242"/>
        <end position="261"/>
    </location>
</feature>
<feature type="transmembrane region" description="Helical" evidence="7">
    <location>
        <begin position="207"/>
        <end position="230"/>
    </location>
</feature>
<feature type="transmembrane region" description="Helical" evidence="7">
    <location>
        <begin position="40"/>
        <end position="65"/>
    </location>
</feature>
<evidence type="ECO:0000256" key="4">
    <source>
        <dbReference type="ARBA" id="ARBA00023136"/>
    </source>
</evidence>
<dbReference type="PANTHER" id="PTHR33048">
    <property type="entry name" value="PTH11-LIKE INTEGRAL MEMBRANE PROTEIN (AFU_ORTHOLOGUE AFUA_5G11245)"/>
    <property type="match status" value="1"/>
</dbReference>
<evidence type="ECO:0000256" key="3">
    <source>
        <dbReference type="ARBA" id="ARBA00022989"/>
    </source>
</evidence>
<sequence length="318" mass="35848">MVSWESLLVLSVIFSVTCVVLTIGRLVIRWCNLGRLFVDDYLNCVAATLIIPYSTILLLCLPILIKAQKSDFGGEVPKMDEINFVTKLQLWFGLLLWLILYTVKASFLALFWQIFSISRRFRMVWWASTVFVTLSGCITIVSVLWRCGDPSRPEDYATCESMDMAVVINLSWIWCGLHVASGFIVMSLPIVMIAYRLISLQTPQKVGLIFVFGLGILDIAFDIIRTVYTFNIELSANTDMNSVWFILEPTVATIVCSLPVYKPLLPCVKRRSGSITLVTSLPSFVKPNPSLKKTEVPHEPQNFEEYSLGSWNPDHSAA</sequence>
<dbReference type="STRING" id="1448308.A0A2T2NEJ6"/>
<keyword evidence="2 7" id="KW-0812">Transmembrane</keyword>
<feature type="transmembrane region" description="Helical" evidence="7">
    <location>
        <begin position="6"/>
        <end position="28"/>
    </location>
</feature>
<organism evidence="9 10">
    <name type="scientific">Corynespora cassiicola Philippines</name>
    <dbReference type="NCBI Taxonomy" id="1448308"/>
    <lineage>
        <taxon>Eukaryota</taxon>
        <taxon>Fungi</taxon>
        <taxon>Dikarya</taxon>
        <taxon>Ascomycota</taxon>
        <taxon>Pezizomycotina</taxon>
        <taxon>Dothideomycetes</taxon>
        <taxon>Pleosporomycetidae</taxon>
        <taxon>Pleosporales</taxon>
        <taxon>Corynesporascaceae</taxon>
        <taxon>Corynespora</taxon>
    </lineage>
</organism>
<dbReference type="OrthoDB" id="444631at2759"/>
<feature type="transmembrane region" description="Helical" evidence="7">
    <location>
        <begin position="90"/>
        <end position="112"/>
    </location>
</feature>
<dbReference type="Proteomes" id="UP000240883">
    <property type="component" value="Unassembled WGS sequence"/>
</dbReference>
<evidence type="ECO:0000256" key="6">
    <source>
        <dbReference type="SAM" id="MobiDB-lite"/>
    </source>
</evidence>
<dbReference type="GO" id="GO:0016020">
    <property type="term" value="C:membrane"/>
    <property type="evidence" value="ECO:0007669"/>
    <property type="project" value="UniProtKB-SubCell"/>
</dbReference>
<proteinExistence type="inferred from homology"/>
<feature type="transmembrane region" description="Helical" evidence="7">
    <location>
        <begin position="171"/>
        <end position="195"/>
    </location>
</feature>
<dbReference type="PANTHER" id="PTHR33048:SF18">
    <property type="entry name" value="INTEGRAL MEMBRANE PROTEIN"/>
    <property type="match status" value="1"/>
</dbReference>
<feature type="domain" description="Rhodopsin" evidence="8">
    <location>
        <begin position="25"/>
        <end position="265"/>
    </location>
</feature>
<dbReference type="InterPro" id="IPR052337">
    <property type="entry name" value="SAT4-like"/>
</dbReference>
<evidence type="ECO:0000256" key="7">
    <source>
        <dbReference type="SAM" id="Phobius"/>
    </source>
</evidence>
<evidence type="ECO:0000256" key="1">
    <source>
        <dbReference type="ARBA" id="ARBA00004141"/>
    </source>
</evidence>
<dbReference type="Pfam" id="PF20684">
    <property type="entry name" value="Fung_rhodopsin"/>
    <property type="match status" value="1"/>
</dbReference>
<evidence type="ECO:0000313" key="10">
    <source>
        <dbReference type="Proteomes" id="UP000240883"/>
    </source>
</evidence>
<reference evidence="9 10" key="1">
    <citation type="journal article" date="2018" name="Front. Microbiol.">
        <title>Genome-Wide Analysis of Corynespora cassiicola Leaf Fall Disease Putative Effectors.</title>
        <authorList>
            <person name="Lopez D."/>
            <person name="Ribeiro S."/>
            <person name="Label P."/>
            <person name="Fumanal B."/>
            <person name="Venisse J.S."/>
            <person name="Kohler A."/>
            <person name="de Oliveira R.R."/>
            <person name="Labutti K."/>
            <person name="Lipzen A."/>
            <person name="Lail K."/>
            <person name="Bauer D."/>
            <person name="Ohm R.A."/>
            <person name="Barry K.W."/>
            <person name="Spatafora J."/>
            <person name="Grigoriev I.V."/>
            <person name="Martin F.M."/>
            <person name="Pujade-Renaud V."/>
        </authorList>
    </citation>
    <scope>NUCLEOTIDE SEQUENCE [LARGE SCALE GENOMIC DNA]</scope>
    <source>
        <strain evidence="9 10">Philippines</strain>
    </source>
</reference>
<feature type="transmembrane region" description="Helical" evidence="7">
    <location>
        <begin position="124"/>
        <end position="145"/>
    </location>
</feature>
<keyword evidence="10" id="KW-1185">Reference proteome</keyword>
<keyword evidence="4 7" id="KW-0472">Membrane</keyword>
<evidence type="ECO:0000256" key="5">
    <source>
        <dbReference type="ARBA" id="ARBA00038359"/>
    </source>
</evidence>
<name>A0A2T2NEJ6_CORCC</name>
<keyword evidence="3 7" id="KW-1133">Transmembrane helix</keyword>